<dbReference type="OrthoDB" id="3269456at2759"/>
<reference evidence="1 2" key="1">
    <citation type="journal article" date="2016" name="Mol. Biol. Evol.">
        <title>Comparative Genomics of Early-Diverging Mushroom-Forming Fungi Provides Insights into the Origins of Lignocellulose Decay Capabilities.</title>
        <authorList>
            <person name="Nagy L.G."/>
            <person name="Riley R."/>
            <person name="Tritt A."/>
            <person name="Adam C."/>
            <person name="Daum C."/>
            <person name="Floudas D."/>
            <person name="Sun H."/>
            <person name="Yadav J.S."/>
            <person name="Pangilinan J."/>
            <person name="Larsson K.H."/>
            <person name="Matsuura K."/>
            <person name="Barry K."/>
            <person name="Labutti K."/>
            <person name="Kuo R."/>
            <person name="Ohm R.A."/>
            <person name="Bhattacharya S.S."/>
            <person name="Shirouzu T."/>
            <person name="Yoshinaga Y."/>
            <person name="Martin F.M."/>
            <person name="Grigoriev I.V."/>
            <person name="Hibbett D.S."/>
        </authorList>
    </citation>
    <scope>NUCLEOTIDE SEQUENCE [LARGE SCALE GENOMIC DNA]</scope>
    <source>
        <strain evidence="1 2">HHB14362 ss-1</strain>
    </source>
</reference>
<keyword evidence="2" id="KW-1185">Reference proteome</keyword>
<evidence type="ECO:0000313" key="1">
    <source>
        <dbReference type="EMBL" id="KZT23147.1"/>
    </source>
</evidence>
<sequence length="254" mass="29400">DQNRMRRLSFHPDEEGAYEEMILRVQGVISAMDLPPHHSACSIRPKQNFKKGFLQQSVQLTGYSNPEFQKNIDGLNLIARHIGRSFKEGVLLKWEPIDGDVRPTLSIMNKYFTSTRFTQKNNTVPFDKVVDPRGILTKLQDEKFIHTEDNQVTYYKVIVADNGRLQYTNMDPAAFRTGDIAEVEFSIIAVPQQERYRMGLVLRSITLLDAQHTEVCEIDLKRRVGHEDSIVRDARQKMSKWQIRQTGEEEEMST</sequence>
<evidence type="ECO:0000313" key="2">
    <source>
        <dbReference type="Proteomes" id="UP000076761"/>
    </source>
</evidence>
<accession>A0A165R0Q5</accession>
<gene>
    <name evidence="1" type="ORF">NEOLEDRAFT_1070042</name>
</gene>
<feature type="non-terminal residue" evidence="1">
    <location>
        <position position="1"/>
    </location>
</feature>
<organism evidence="1 2">
    <name type="scientific">Neolentinus lepideus HHB14362 ss-1</name>
    <dbReference type="NCBI Taxonomy" id="1314782"/>
    <lineage>
        <taxon>Eukaryota</taxon>
        <taxon>Fungi</taxon>
        <taxon>Dikarya</taxon>
        <taxon>Basidiomycota</taxon>
        <taxon>Agaricomycotina</taxon>
        <taxon>Agaricomycetes</taxon>
        <taxon>Gloeophyllales</taxon>
        <taxon>Gloeophyllaceae</taxon>
        <taxon>Neolentinus</taxon>
    </lineage>
</organism>
<proteinExistence type="predicted"/>
<dbReference type="STRING" id="1314782.A0A165R0Q5"/>
<dbReference type="AlphaFoldDB" id="A0A165R0Q5"/>
<dbReference type="EMBL" id="KV425588">
    <property type="protein sequence ID" value="KZT23147.1"/>
    <property type="molecule type" value="Genomic_DNA"/>
</dbReference>
<name>A0A165R0Q5_9AGAM</name>
<protein>
    <submittedName>
        <fullName evidence="1">Uncharacterized protein</fullName>
    </submittedName>
</protein>
<dbReference type="InParanoid" id="A0A165R0Q5"/>
<dbReference type="Proteomes" id="UP000076761">
    <property type="component" value="Unassembled WGS sequence"/>
</dbReference>